<gene>
    <name evidence="1" type="ORF">RPERSI_LOCUS26909</name>
</gene>
<proteinExistence type="predicted"/>
<name>A0ACA9S7T9_9GLOM</name>
<dbReference type="EMBL" id="CAJVQC010093385">
    <property type="protein sequence ID" value="CAG8827165.1"/>
    <property type="molecule type" value="Genomic_DNA"/>
</dbReference>
<dbReference type="Proteomes" id="UP000789920">
    <property type="component" value="Unassembled WGS sequence"/>
</dbReference>
<reference evidence="1" key="1">
    <citation type="submission" date="2021-06" db="EMBL/GenBank/DDBJ databases">
        <authorList>
            <person name="Kallberg Y."/>
            <person name="Tangrot J."/>
            <person name="Rosling A."/>
        </authorList>
    </citation>
    <scope>NUCLEOTIDE SEQUENCE</scope>
    <source>
        <strain evidence="1">MA461A</strain>
    </source>
</reference>
<accession>A0ACA9S7T9</accession>
<organism evidence="1 2">
    <name type="scientific">Racocetra persica</name>
    <dbReference type="NCBI Taxonomy" id="160502"/>
    <lineage>
        <taxon>Eukaryota</taxon>
        <taxon>Fungi</taxon>
        <taxon>Fungi incertae sedis</taxon>
        <taxon>Mucoromycota</taxon>
        <taxon>Glomeromycotina</taxon>
        <taxon>Glomeromycetes</taxon>
        <taxon>Diversisporales</taxon>
        <taxon>Gigasporaceae</taxon>
        <taxon>Racocetra</taxon>
    </lineage>
</organism>
<evidence type="ECO:0000313" key="1">
    <source>
        <dbReference type="EMBL" id="CAG8827165.1"/>
    </source>
</evidence>
<feature type="non-terminal residue" evidence="1">
    <location>
        <position position="65"/>
    </location>
</feature>
<evidence type="ECO:0000313" key="2">
    <source>
        <dbReference type="Proteomes" id="UP000789920"/>
    </source>
</evidence>
<protein>
    <submittedName>
        <fullName evidence="1">18821_t:CDS:1</fullName>
    </submittedName>
</protein>
<sequence length="65" mass="7291">MVVHISDCGTLATCKCGKVIRLKRAYDESYIENHINSSGCNFQKGVVSILNFFSMVPKEDRQPVI</sequence>
<keyword evidence="2" id="KW-1185">Reference proteome</keyword>
<comment type="caution">
    <text evidence="1">The sequence shown here is derived from an EMBL/GenBank/DDBJ whole genome shotgun (WGS) entry which is preliminary data.</text>
</comment>